<feature type="domain" description="Solute-binding protein family 5" evidence="6">
    <location>
        <begin position="79"/>
        <end position="462"/>
    </location>
</feature>
<comment type="subcellular location">
    <subcellularLocation>
        <location evidence="1">Cell envelope</location>
    </subcellularLocation>
</comment>
<dbReference type="InterPro" id="IPR023765">
    <property type="entry name" value="SBP_5_CS"/>
</dbReference>
<dbReference type="GO" id="GO:0015833">
    <property type="term" value="P:peptide transport"/>
    <property type="evidence" value="ECO:0007669"/>
    <property type="project" value="TreeGrafter"/>
</dbReference>
<dbReference type="CDD" id="cd08504">
    <property type="entry name" value="PBP2_OppA"/>
    <property type="match status" value="1"/>
</dbReference>
<dbReference type="InterPro" id="IPR039424">
    <property type="entry name" value="SBP_5"/>
</dbReference>
<accession>A0A220VH66</accession>
<dbReference type="PROSITE" id="PS01040">
    <property type="entry name" value="SBP_BACTERIAL_5"/>
    <property type="match status" value="1"/>
</dbReference>
<sequence length="543" mass="61843">MNKLIQHLFYWFFLFIFTSTSFAAEVPEGAKLAKNQQITFNNQAEPGSLDPTLIEDTYGARVAIDCFEGLITINDNGEPSEGVAKKWEMSKDGLTYTFYLRDDAKWSDGSPVTADNFVYSWQRAVDPQTASPYSFYLEVANIKNAKEIIDGKLKSTDLGVKAKDAHTLEVSLVKPTPYFVGMLGQTVMFPLPKQVIEKWGDKWTDPKNIVSNGAYKLTNHVINEKIVTEKNKFYWDNKNTIITKVTYLVINDRVADVNRYKSNGEDMTGWQLPGGDFFKSLQKEYGDQLKITPFLTSEYAIFNVKKPPFNDVDVRQAISLVIDKEALSKFVMGGATKPLYNFAVEGTANFKSIKSPYQSMNPEQRKEKALELLKKAGYSQDKPLKFSLLYPTSDERQKQMSAIAAMIQQALPMVQVTITNQEFKTYLNTLDTGNWEMARQGWVADFNDPMAFYGNLKTGGSQNSGGYSNKDFDQLIEKSFMEEDLTKRIVFFQKMQEILDKDYPAVTWFQTSATTIVKPYVKGFPMNDALNYIYSKNLYLIEY</sequence>
<dbReference type="EMBL" id="CP022356">
    <property type="protein sequence ID" value="ASK79522.1"/>
    <property type="molecule type" value="Genomic_DNA"/>
</dbReference>
<evidence type="ECO:0000256" key="2">
    <source>
        <dbReference type="ARBA" id="ARBA00005695"/>
    </source>
</evidence>
<reference evidence="7 8" key="1">
    <citation type="journal article" date="2016" name="Int. J. Syst. Evol. Microbiol.">
        <title>Paraphotobacterium marinum gen. nov., sp. nov., a member of the family Vibrionaceae, isolated from surface seawater.</title>
        <authorList>
            <person name="Huang Z."/>
            <person name="Dong C."/>
            <person name="Shao Z."/>
        </authorList>
    </citation>
    <scope>NUCLEOTIDE SEQUENCE [LARGE SCALE GENOMIC DNA]</scope>
    <source>
        <strain evidence="7 8">NSCS20N07D</strain>
    </source>
</reference>
<dbReference type="FunFam" id="3.90.76.10:FF:000001">
    <property type="entry name" value="Oligopeptide ABC transporter substrate-binding protein"/>
    <property type="match status" value="1"/>
</dbReference>
<keyword evidence="8" id="KW-1185">Reference proteome</keyword>
<dbReference type="OrthoDB" id="9801912at2"/>
<keyword evidence="3" id="KW-0813">Transport</keyword>
<dbReference type="AlphaFoldDB" id="A0A220VH66"/>
<feature type="signal peptide" evidence="5">
    <location>
        <begin position="1"/>
        <end position="23"/>
    </location>
</feature>
<dbReference type="KEGG" id="pmai:CF386_10720"/>
<evidence type="ECO:0000313" key="8">
    <source>
        <dbReference type="Proteomes" id="UP000242175"/>
    </source>
</evidence>
<proteinExistence type="inferred from homology"/>
<dbReference type="Gene3D" id="3.40.190.10">
    <property type="entry name" value="Periplasmic binding protein-like II"/>
    <property type="match status" value="1"/>
</dbReference>
<evidence type="ECO:0000256" key="1">
    <source>
        <dbReference type="ARBA" id="ARBA00004196"/>
    </source>
</evidence>
<gene>
    <name evidence="7" type="ORF">CF386_10720</name>
</gene>
<evidence type="ECO:0000256" key="3">
    <source>
        <dbReference type="ARBA" id="ARBA00022448"/>
    </source>
</evidence>
<protein>
    <submittedName>
        <fullName evidence="7">Oligopeptide ABC transporter substrate-binding protein OppA</fullName>
    </submittedName>
</protein>
<dbReference type="GO" id="GO:0043190">
    <property type="term" value="C:ATP-binding cassette (ABC) transporter complex"/>
    <property type="evidence" value="ECO:0007669"/>
    <property type="project" value="InterPro"/>
</dbReference>
<dbReference type="GO" id="GO:1904680">
    <property type="term" value="F:peptide transmembrane transporter activity"/>
    <property type="evidence" value="ECO:0007669"/>
    <property type="project" value="TreeGrafter"/>
</dbReference>
<name>A0A220VH66_9GAMM</name>
<dbReference type="Gene3D" id="3.10.105.10">
    <property type="entry name" value="Dipeptide-binding Protein, Domain 3"/>
    <property type="match status" value="1"/>
</dbReference>
<evidence type="ECO:0000259" key="6">
    <source>
        <dbReference type="Pfam" id="PF00496"/>
    </source>
</evidence>
<dbReference type="PIRSF" id="PIRSF002741">
    <property type="entry name" value="MppA"/>
    <property type="match status" value="1"/>
</dbReference>
<dbReference type="RefSeq" id="WP_089074430.1">
    <property type="nucleotide sequence ID" value="NZ_CBCSAM010000008.1"/>
</dbReference>
<dbReference type="PANTHER" id="PTHR30290:SF10">
    <property type="entry name" value="PERIPLASMIC OLIGOPEPTIDE-BINDING PROTEIN-RELATED"/>
    <property type="match status" value="1"/>
</dbReference>
<dbReference type="Pfam" id="PF00496">
    <property type="entry name" value="SBP_bac_5"/>
    <property type="match status" value="1"/>
</dbReference>
<keyword evidence="4 5" id="KW-0732">Signal</keyword>
<dbReference type="SUPFAM" id="SSF53850">
    <property type="entry name" value="Periplasmic binding protein-like II"/>
    <property type="match status" value="1"/>
</dbReference>
<evidence type="ECO:0000256" key="4">
    <source>
        <dbReference type="ARBA" id="ARBA00022729"/>
    </source>
</evidence>
<evidence type="ECO:0000313" key="7">
    <source>
        <dbReference type="EMBL" id="ASK79522.1"/>
    </source>
</evidence>
<dbReference type="Gene3D" id="3.90.76.10">
    <property type="entry name" value="Dipeptide-binding Protein, Domain 1"/>
    <property type="match status" value="1"/>
</dbReference>
<dbReference type="GO" id="GO:0030288">
    <property type="term" value="C:outer membrane-bounded periplasmic space"/>
    <property type="evidence" value="ECO:0007669"/>
    <property type="project" value="TreeGrafter"/>
</dbReference>
<dbReference type="PANTHER" id="PTHR30290">
    <property type="entry name" value="PERIPLASMIC BINDING COMPONENT OF ABC TRANSPORTER"/>
    <property type="match status" value="1"/>
</dbReference>
<dbReference type="InterPro" id="IPR030678">
    <property type="entry name" value="Peptide/Ni-bd"/>
</dbReference>
<comment type="similarity">
    <text evidence="2">Belongs to the bacterial solute-binding protein 5 family.</text>
</comment>
<dbReference type="InterPro" id="IPR000914">
    <property type="entry name" value="SBP_5_dom"/>
</dbReference>
<organism evidence="7 8">
    <name type="scientific">Paraphotobacterium marinum</name>
    <dbReference type="NCBI Taxonomy" id="1755811"/>
    <lineage>
        <taxon>Bacteria</taxon>
        <taxon>Pseudomonadati</taxon>
        <taxon>Pseudomonadota</taxon>
        <taxon>Gammaproteobacteria</taxon>
        <taxon>Vibrionales</taxon>
        <taxon>Vibrionaceae</taxon>
        <taxon>Paraphotobacterium</taxon>
    </lineage>
</organism>
<dbReference type="Proteomes" id="UP000242175">
    <property type="component" value="Chromosome small"/>
</dbReference>
<feature type="chain" id="PRO_5011990566" evidence="5">
    <location>
        <begin position="24"/>
        <end position="543"/>
    </location>
</feature>
<evidence type="ECO:0000256" key="5">
    <source>
        <dbReference type="SAM" id="SignalP"/>
    </source>
</evidence>